<gene>
    <name evidence="1" type="ORF">MATL_G00113120</name>
</gene>
<protein>
    <submittedName>
        <fullName evidence="1">Uncharacterized protein</fullName>
    </submittedName>
</protein>
<dbReference type="Proteomes" id="UP001046870">
    <property type="component" value="Chromosome 8"/>
</dbReference>
<organism evidence="1 2">
    <name type="scientific">Megalops atlanticus</name>
    <name type="common">Tarpon</name>
    <name type="synonym">Clupea gigantea</name>
    <dbReference type="NCBI Taxonomy" id="7932"/>
    <lineage>
        <taxon>Eukaryota</taxon>
        <taxon>Metazoa</taxon>
        <taxon>Chordata</taxon>
        <taxon>Craniata</taxon>
        <taxon>Vertebrata</taxon>
        <taxon>Euteleostomi</taxon>
        <taxon>Actinopterygii</taxon>
        <taxon>Neopterygii</taxon>
        <taxon>Teleostei</taxon>
        <taxon>Elopiformes</taxon>
        <taxon>Megalopidae</taxon>
        <taxon>Megalops</taxon>
    </lineage>
</organism>
<reference evidence="1" key="1">
    <citation type="submission" date="2021-01" db="EMBL/GenBank/DDBJ databases">
        <authorList>
            <person name="Zahm M."/>
            <person name="Roques C."/>
            <person name="Cabau C."/>
            <person name="Klopp C."/>
            <person name="Donnadieu C."/>
            <person name="Jouanno E."/>
            <person name="Lampietro C."/>
            <person name="Louis A."/>
            <person name="Herpin A."/>
            <person name="Echchiki A."/>
            <person name="Berthelot C."/>
            <person name="Parey E."/>
            <person name="Roest-Crollius H."/>
            <person name="Braasch I."/>
            <person name="Postlethwait J."/>
            <person name="Bobe J."/>
            <person name="Montfort J."/>
            <person name="Bouchez O."/>
            <person name="Begum T."/>
            <person name="Mejri S."/>
            <person name="Adams A."/>
            <person name="Chen W.-J."/>
            <person name="Guiguen Y."/>
        </authorList>
    </citation>
    <scope>NUCLEOTIDE SEQUENCE</scope>
    <source>
        <strain evidence="1">YG-15Mar2019-1</strain>
        <tissue evidence="1">Brain</tissue>
    </source>
</reference>
<sequence length="154" mass="16886">MSVCTWVRFQPNGPPPGGHVEEWSVQAPSCHRAAWEGEGAGRSGPAEKTRLSLSASIRQHRAGHSTMLQSQRRIGPWGDLSASVTQNSGTWAEGRMCPLPPIKDPFFPRDVLGVLAPTLAPHNKRNLLCTVSALITPRKTAPDRRRPIGRMKRP</sequence>
<dbReference type="EMBL" id="JAFDVH010000008">
    <property type="protein sequence ID" value="KAG7472825.1"/>
    <property type="molecule type" value="Genomic_DNA"/>
</dbReference>
<accession>A0A9D3Q237</accession>
<name>A0A9D3Q237_MEGAT</name>
<dbReference type="AlphaFoldDB" id="A0A9D3Q237"/>
<keyword evidence="2" id="KW-1185">Reference proteome</keyword>
<comment type="caution">
    <text evidence="1">The sequence shown here is derived from an EMBL/GenBank/DDBJ whole genome shotgun (WGS) entry which is preliminary data.</text>
</comment>
<evidence type="ECO:0000313" key="1">
    <source>
        <dbReference type="EMBL" id="KAG7472825.1"/>
    </source>
</evidence>
<proteinExistence type="predicted"/>
<evidence type="ECO:0000313" key="2">
    <source>
        <dbReference type="Proteomes" id="UP001046870"/>
    </source>
</evidence>